<dbReference type="EMBL" id="JADBGI010000007">
    <property type="protein sequence ID" value="MBE2998958.1"/>
    <property type="molecule type" value="Genomic_DNA"/>
</dbReference>
<dbReference type="SUPFAM" id="SSF53613">
    <property type="entry name" value="Ribokinase-like"/>
    <property type="match status" value="1"/>
</dbReference>
<dbReference type="SUPFAM" id="SSF51445">
    <property type="entry name" value="(Trans)glycosidases"/>
    <property type="match status" value="1"/>
</dbReference>
<dbReference type="Pfam" id="PF22612">
    <property type="entry name" value="GH113"/>
    <property type="match status" value="1"/>
</dbReference>
<dbReference type="InterPro" id="IPR029056">
    <property type="entry name" value="Ribokinase-like"/>
</dbReference>
<name>A0ABR9P538_9ACTN</name>
<accession>A0ABR9P538</accession>
<organism evidence="7 8">
    <name type="scientific">Nocardiopsis coralli</name>
    <dbReference type="NCBI Taxonomy" id="2772213"/>
    <lineage>
        <taxon>Bacteria</taxon>
        <taxon>Bacillati</taxon>
        <taxon>Actinomycetota</taxon>
        <taxon>Actinomycetes</taxon>
        <taxon>Streptosporangiales</taxon>
        <taxon>Nocardiopsidaceae</taxon>
        <taxon>Nocardiopsis</taxon>
    </lineage>
</organism>
<dbReference type="InterPro" id="IPR055151">
    <property type="entry name" value="GH113"/>
</dbReference>
<dbReference type="Gene3D" id="3.20.20.80">
    <property type="entry name" value="Glycosidases"/>
    <property type="match status" value="1"/>
</dbReference>
<dbReference type="InterPro" id="IPR050306">
    <property type="entry name" value="PfkB_Carbo_kinase"/>
</dbReference>
<keyword evidence="2" id="KW-0808">Transferase</keyword>
<keyword evidence="3" id="KW-0547">Nucleotide-binding</keyword>
<dbReference type="Pfam" id="PF00294">
    <property type="entry name" value="PfkB"/>
    <property type="match status" value="1"/>
</dbReference>
<dbReference type="CDD" id="cd01167">
    <property type="entry name" value="bac_FRK"/>
    <property type="match status" value="1"/>
</dbReference>
<keyword evidence="5" id="KW-0067">ATP-binding</keyword>
<evidence type="ECO:0000256" key="2">
    <source>
        <dbReference type="ARBA" id="ARBA00022679"/>
    </source>
</evidence>
<keyword evidence="4" id="KW-0418">Kinase</keyword>
<protein>
    <recommendedName>
        <fullName evidence="6">Carbohydrate kinase PfkB domain-containing protein</fullName>
    </recommendedName>
</protein>
<dbReference type="RefSeq" id="WP_193121597.1">
    <property type="nucleotide sequence ID" value="NZ_JADBGI010000007.1"/>
</dbReference>
<comment type="similarity">
    <text evidence="1">Belongs to the carbohydrate kinase PfkB family.</text>
</comment>
<comment type="caution">
    <text evidence="7">The sequence shown here is derived from an EMBL/GenBank/DDBJ whole genome shotgun (WGS) entry which is preliminary data.</text>
</comment>
<dbReference type="Gene3D" id="3.40.1190.20">
    <property type="match status" value="1"/>
</dbReference>
<dbReference type="InterPro" id="IPR017853">
    <property type="entry name" value="GH"/>
</dbReference>
<dbReference type="PANTHER" id="PTHR43085:SF1">
    <property type="entry name" value="PSEUDOURIDINE KINASE-RELATED"/>
    <property type="match status" value="1"/>
</dbReference>
<evidence type="ECO:0000256" key="4">
    <source>
        <dbReference type="ARBA" id="ARBA00022777"/>
    </source>
</evidence>
<dbReference type="Proteomes" id="UP000806528">
    <property type="component" value="Unassembled WGS sequence"/>
</dbReference>
<gene>
    <name evidence="7" type="ORF">IDM40_09610</name>
</gene>
<evidence type="ECO:0000313" key="8">
    <source>
        <dbReference type="Proteomes" id="UP000806528"/>
    </source>
</evidence>
<evidence type="ECO:0000259" key="6">
    <source>
        <dbReference type="Pfam" id="PF00294"/>
    </source>
</evidence>
<evidence type="ECO:0000256" key="1">
    <source>
        <dbReference type="ARBA" id="ARBA00010688"/>
    </source>
</evidence>
<feature type="domain" description="Carbohydrate kinase PfkB" evidence="6">
    <location>
        <begin position="5"/>
        <end position="297"/>
    </location>
</feature>
<evidence type="ECO:0000313" key="7">
    <source>
        <dbReference type="EMBL" id="MBE2998958.1"/>
    </source>
</evidence>
<keyword evidence="8" id="KW-1185">Reference proteome</keyword>
<sequence>MTGHILVMGEALVDIVRHPDGTEREYCGGSPANVAVAIGRLGRDCRFVTSLAEDPRGARLRAWLEESGARVSASCPENGRTSTAEVTLDSVGGAVYGFDLLWDVDGADLAGADTVHVGSVGITLSPGAEAVRDTLRRARSQAVISLDPNIRPALMRDAASTRGRIEELVALADVVKVSDEDLAWFRPGSDPMEVARQWVEWGPGLVVVTRGGRAASVLRPNGTEFEVEGRRVRVVDTIGAGDTFCGTLLAALDGMGVRGPEGDRRLRELSDAAVRRAVRVAAAAASVTVSRAGADPPDREELAAALGPVSPPPLPGGPVAGMTWGWTGVRGSWADPAARESMDRLAELASVNWVAVSYTALQETAQSTRIRFEREPTVSDEEVREAIRGARERGWKVCLKPVVDCADGTWRAHIGFFDDPVPGEPSWEEWFDSYTRFIEHHARIAAEEGVEMFCVGCEMVRADSREAQWRELVRRVRTIYPGLVTYNCDKYQEDRLTWWDAVDVIGSSGYYPSGAWQENLDRIERVVARENKPFVFLEAGCPSRSGSAARPNDWSLVGLPSGAEQADYLAEMFSACAERSWVSGFFLWDWPARLYPEEEASLNGDYCVYGKPAAQVVSEAYLLLSPPPEHAGDDCFGA</sequence>
<evidence type="ECO:0000256" key="3">
    <source>
        <dbReference type="ARBA" id="ARBA00022741"/>
    </source>
</evidence>
<evidence type="ECO:0000256" key="5">
    <source>
        <dbReference type="ARBA" id="ARBA00022840"/>
    </source>
</evidence>
<proteinExistence type="inferred from homology"/>
<dbReference type="PANTHER" id="PTHR43085">
    <property type="entry name" value="HEXOKINASE FAMILY MEMBER"/>
    <property type="match status" value="1"/>
</dbReference>
<dbReference type="InterPro" id="IPR011611">
    <property type="entry name" value="PfkB_dom"/>
</dbReference>
<reference evidence="7 8" key="1">
    <citation type="submission" date="2020-09" db="EMBL/GenBank/DDBJ databases">
        <title>Diversity and distribution of actinomycetes associated with coral in the coast of Hainan.</title>
        <authorList>
            <person name="Li F."/>
        </authorList>
    </citation>
    <scope>NUCLEOTIDE SEQUENCE [LARGE SCALE GENOMIC DNA]</scope>
    <source>
        <strain evidence="7 8">HNM0947</strain>
    </source>
</reference>